<dbReference type="InterPro" id="IPR003591">
    <property type="entry name" value="Leu-rich_rpt_typical-subtyp"/>
</dbReference>
<dbReference type="PANTHER" id="PTHR48062">
    <property type="entry name" value="RECEPTOR-LIKE PROTEIN 14"/>
    <property type="match status" value="1"/>
</dbReference>
<dbReference type="AlphaFoldDB" id="A0A103WNP5"/>
<keyword evidence="3" id="KW-0677">Repeat</keyword>
<accession>A0A103WNP5</accession>
<dbReference type="STRING" id="59895.A0A103WNP5"/>
<evidence type="ECO:0000256" key="2">
    <source>
        <dbReference type="ARBA" id="ARBA00022614"/>
    </source>
</evidence>
<dbReference type="InterPro" id="IPR001611">
    <property type="entry name" value="Leu-rich_rpt"/>
</dbReference>
<reference evidence="4 5" key="1">
    <citation type="journal article" date="2016" name="Sci. Rep.">
        <title>The genome sequence of the outbreeding globe artichoke constructed de novo incorporating a phase-aware low-pass sequencing strategy of F1 progeny.</title>
        <authorList>
            <person name="Scaglione D."/>
            <person name="Reyes-Chin-Wo S."/>
            <person name="Acquadro A."/>
            <person name="Froenicke L."/>
            <person name="Portis E."/>
            <person name="Beitel C."/>
            <person name="Tirone M."/>
            <person name="Mauro R."/>
            <person name="Lo Monaco A."/>
            <person name="Mauromicale G."/>
            <person name="Faccioli P."/>
            <person name="Cattivelli L."/>
            <person name="Rieseberg L."/>
            <person name="Michelmore R."/>
            <person name="Lanteri S."/>
        </authorList>
    </citation>
    <scope>NUCLEOTIDE SEQUENCE [LARGE SCALE GENOMIC DNA]</scope>
    <source>
        <strain evidence="4">2C</strain>
    </source>
</reference>
<evidence type="ECO:0000256" key="1">
    <source>
        <dbReference type="ARBA" id="ARBA00009592"/>
    </source>
</evidence>
<evidence type="ECO:0000256" key="3">
    <source>
        <dbReference type="ARBA" id="ARBA00022737"/>
    </source>
</evidence>
<dbReference type="GO" id="GO:0051707">
    <property type="term" value="P:response to other organism"/>
    <property type="evidence" value="ECO:0007669"/>
    <property type="project" value="UniProtKB-ARBA"/>
</dbReference>
<dbReference type="SUPFAM" id="SSF52058">
    <property type="entry name" value="L domain-like"/>
    <property type="match status" value="1"/>
</dbReference>
<dbReference type="EMBL" id="LEKV01006512">
    <property type="protein sequence ID" value="KVH75743.1"/>
    <property type="molecule type" value="Genomic_DNA"/>
</dbReference>
<dbReference type="Gene3D" id="3.80.10.10">
    <property type="entry name" value="Ribonuclease Inhibitor"/>
    <property type="match status" value="2"/>
</dbReference>
<dbReference type="PRINTS" id="PR00019">
    <property type="entry name" value="LEURICHRPT"/>
</dbReference>
<dbReference type="Proteomes" id="UP000243975">
    <property type="component" value="Unassembled WGS sequence"/>
</dbReference>
<evidence type="ECO:0000313" key="4">
    <source>
        <dbReference type="EMBL" id="KVH75743.1"/>
    </source>
</evidence>
<dbReference type="InterPro" id="IPR051502">
    <property type="entry name" value="RLP_Defense_Trigger"/>
</dbReference>
<evidence type="ECO:0000313" key="5">
    <source>
        <dbReference type="Proteomes" id="UP000243975"/>
    </source>
</evidence>
<dbReference type="GO" id="GO:0006952">
    <property type="term" value="P:defense response"/>
    <property type="evidence" value="ECO:0007669"/>
    <property type="project" value="UniProtKB-ARBA"/>
</dbReference>
<comment type="caution">
    <text evidence="4">The sequence shown here is derived from an EMBL/GenBank/DDBJ whole genome shotgun (WGS) entry which is preliminary data.</text>
</comment>
<name>A0A103WNP5_CYNCS</name>
<comment type="similarity">
    <text evidence="1">Belongs to the RLP family.</text>
</comment>
<dbReference type="SMART" id="SM00369">
    <property type="entry name" value="LRR_TYP"/>
    <property type="match status" value="3"/>
</dbReference>
<dbReference type="Pfam" id="PF00560">
    <property type="entry name" value="LRR_1"/>
    <property type="match status" value="4"/>
</dbReference>
<protein>
    <submittedName>
        <fullName evidence="4">Leucine-rich repeat-containing protein</fullName>
    </submittedName>
</protein>
<sequence length="216" mass="24042">MEQYQWKISIISSSFHNIIVIAFKNLCELKNLLELDLSHNMFEGNLPHCFNSLSSLKLLDISSNQFTGTLPPSLIANLTSLEYVDFSDNKFEGAFSFSSFSGHTKLEQRMLQMINLSHNSLRGQFPNWLIENNTMLEALILRNNSFGGTISMPPHTHANLTNSVDGSIPSSIGDLSWLRVLDLSDNELSGEVPNGLFTNSPSLGILKLSKNLLHGM</sequence>
<organism evidence="4 5">
    <name type="scientific">Cynara cardunculus var. scolymus</name>
    <name type="common">Globe artichoke</name>
    <name type="synonym">Cynara scolymus</name>
    <dbReference type="NCBI Taxonomy" id="59895"/>
    <lineage>
        <taxon>Eukaryota</taxon>
        <taxon>Viridiplantae</taxon>
        <taxon>Streptophyta</taxon>
        <taxon>Embryophyta</taxon>
        <taxon>Tracheophyta</taxon>
        <taxon>Spermatophyta</taxon>
        <taxon>Magnoliopsida</taxon>
        <taxon>eudicotyledons</taxon>
        <taxon>Gunneridae</taxon>
        <taxon>Pentapetalae</taxon>
        <taxon>asterids</taxon>
        <taxon>campanulids</taxon>
        <taxon>Asterales</taxon>
        <taxon>Asteraceae</taxon>
        <taxon>Carduoideae</taxon>
        <taxon>Cardueae</taxon>
        <taxon>Carduinae</taxon>
        <taxon>Cynara</taxon>
    </lineage>
</organism>
<dbReference type="Gramene" id="KVH75743">
    <property type="protein sequence ID" value="KVH75743"/>
    <property type="gene ID" value="Ccrd_025539"/>
</dbReference>
<feature type="non-terminal residue" evidence="4">
    <location>
        <position position="1"/>
    </location>
</feature>
<dbReference type="PANTHER" id="PTHR48062:SF21">
    <property type="entry name" value="RECEPTOR-LIKE PROTEIN 12"/>
    <property type="match status" value="1"/>
</dbReference>
<keyword evidence="5" id="KW-1185">Reference proteome</keyword>
<dbReference type="InterPro" id="IPR032675">
    <property type="entry name" value="LRR_dom_sf"/>
</dbReference>
<keyword evidence="2" id="KW-0433">Leucine-rich repeat</keyword>
<proteinExistence type="inferred from homology"/>
<gene>
    <name evidence="4" type="ORF">Ccrd_025539</name>
</gene>
<dbReference type="OMA" id="SMPPHTH"/>